<dbReference type="GeneID" id="18823185"/>
<proteinExistence type="predicted"/>
<dbReference type="Proteomes" id="UP000008493">
    <property type="component" value="Unassembled WGS sequence"/>
</dbReference>
<evidence type="ECO:0000313" key="2">
    <source>
        <dbReference type="EMBL" id="EKM82531.1"/>
    </source>
</evidence>
<dbReference type="RefSeq" id="XP_007326520.1">
    <property type="nucleotide sequence ID" value="XM_007326458.1"/>
</dbReference>
<dbReference type="HOGENOM" id="CLU_2849146_0_0_1"/>
<gene>
    <name evidence="2" type="ORF">AGABI1DRAFT_111136</name>
</gene>
<dbReference type="KEGG" id="abp:AGABI1DRAFT111136"/>
<name>K5X3W7_AGABU</name>
<dbReference type="InParanoid" id="K5X3W7"/>
<feature type="region of interest" description="Disordered" evidence="1">
    <location>
        <begin position="18"/>
        <end position="49"/>
    </location>
</feature>
<dbReference type="AlphaFoldDB" id="K5X3W7"/>
<feature type="compositionally biased region" description="Polar residues" evidence="1">
    <location>
        <begin position="31"/>
        <end position="44"/>
    </location>
</feature>
<reference evidence="3" key="1">
    <citation type="journal article" date="2012" name="Proc. Natl. Acad. Sci. U.S.A.">
        <title>Genome sequence of the button mushroom Agaricus bisporus reveals mechanisms governing adaptation to a humic-rich ecological niche.</title>
        <authorList>
            <person name="Morin E."/>
            <person name="Kohler A."/>
            <person name="Baker A.R."/>
            <person name="Foulongne-Oriol M."/>
            <person name="Lombard V."/>
            <person name="Nagy L.G."/>
            <person name="Ohm R.A."/>
            <person name="Patyshakuliyeva A."/>
            <person name="Brun A."/>
            <person name="Aerts A.L."/>
            <person name="Bailey A.M."/>
            <person name="Billette C."/>
            <person name="Coutinho P.M."/>
            <person name="Deakin G."/>
            <person name="Doddapaneni H."/>
            <person name="Floudas D."/>
            <person name="Grimwood J."/>
            <person name="Hilden K."/>
            <person name="Kuees U."/>
            <person name="LaButti K.M."/>
            <person name="Lapidus A."/>
            <person name="Lindquist E.A."/>
            <person name="Lucas S.M."/>
            <person name="Murat C."/>
            <person name="Riley R.W."/>
            <person name="Salamov A.A."/>
            <person name="Schmutz J."/>
            <person name="Subramanian V."/>
            <person name="Woesten H.A.B."/>
            <person name="Xu J."/>
            <person name="Eastwood D.C."/>
            <person name="Foster G.D."/>
            <person name="Sonnenberg A.S."/>
            <person name="Cullen D."/>
            <person name="de Vries R.P."/>
            <person name="Lundell T."/>
            <person name="Hibbett D.S."/>
            <person name="Henrissat B."/>
            <person name="Burton K.S."/>
            <person name="Kerrigan R.W."/>
            <person name="Challen M.P."/>
            <person name="Grigoriev I.V."/>
            <person name="Martin F."/>
        </authorList>
    </citation>
    <scope>NUCLEOTIDE SEQUENCE [LARGE SCALE GENOMIC DNA]</scope>
    <source>
        <strain evidence="3">JB137-S8 / ATCC MYA-4627 / FGSC 10392</strain>
    </source>
</reference>
<evidence type="ECO:0000256" key="1">
    <source>
        <dbReference type="SAM" id="MobiDB-lite"/>
    </source>
</evidence>
<accession>K5X3W7</accession>
<protein>
    <submittedName>
        <fullName evidence="2">Uncharacterized protein</fullName>
    </submittedName>
</protein>
<keyword evidence="3" id="KW-1185">Reference proteome</keyword>
<evidence type="ECO:0000313" key="3">
    <source>
        <dbReference type="Proteomes" id="UP000008493"/>
    </source>
</evidence>
<organism evidence="2 3">
    <name type="scientific">Agaricus bisporus var. burnettii (strain JB137-S8 / ATCC MYA-4627 / FGSC 10392)</name>
    <name type="common">White button mushroom</name>
    <dbReference type="NCBI Taxonomy" id="597362"/>
    <lineage>
        <taxon>Eukaryota</taxon>
        <taxon>Fungi</taxon>
        <taxon>Dikarya</taxon>
        <taxon>Basidiomycota</taxon>
        <taxon>Agaricomycotina</taxon>
        <taxon>Agaricomycetes</taxon>
        <taxon>Agaricomycetidae</taxon>
        <taxon>Agaricales</taxon>
        <taxon>Agaricineae</taxon>
        <taxon>Agaricaceae</taxon>
        <taxon>Agaricus</taxon>
    </lineage>
</organism>
<sequence>MPGLSVFIYSDGRATNHNNRHDLNVMPQMPPQTSRTITSTLRQRTPTKAHRYQQIPNVQFIFNRI</sequence>
<dbReference type="EMBL" id="JH971386">
    <property type="protein sequence ID" value="EKM82531.1"/>
    <property type="molecule type" value="Genomic_DNA"/>
</dbReference>